<dbReference type="GO" id="GO:0140588">
    <property type="term" value="P:chromatin looping"/>
    <property type="evidence" value="ECO:0007669"/>
    <property type="project" value="InterPro"/>
</dbReference>
<dbReference type="Gene3D" id="1.25.10.10">
    <property type="entry name" value="Leucine-rich Repeat Variant"/>
    <property type="match status" value="1"/>
</dbReference>
<dbReference type="PANTHER" id="PTHR21704:SF18">
    <property type="entry name" value="NIPPED-B-LIKE PROTEIN"/>
    <property type="match status" value="1"/>
</dbReference>
<feature type="compositionally biased region" description="Basic residues" evidence="2">
    <location>
        <begin position="541"/>
        <end position="552"/>
    </location>
</feature>
<feature type="compositionally biased region" description="Basic residues" evidence="2">
    <location>
        <begin position="1696"/>
        <end position="1717"/>
    </location>
</feature>
<dbReference type="SUPFAM" id="SSF48371">
    <property type="entry name" value="ARM repeat"/>
    <property type="match status" value="1"/>
</dbReference>
<dbReference type="InterPro" id="IPR033031">
    <property type="entry name" value="Scc2/Nipped-B"/>
</dbReference>
<gene>
    <name evidence="4" type="ORF">B4U80_01901</name>
</gene>
<sequence length="1737" mass="196793">MLDELFDMNRGKKVLKESSSESDSDSDSGKRSKKHSRKTNGETLTENKAVLFEITLSQTTLSHFVGLTAKLKRNNSMQNMSVSKLINLLTVLTQQLTIQSASLRDKRRKSVEALMAKFETCCDCCLVALYIMTSKGMSSRVYLEECIEQVIAFLNTTIQQYTAVGASPLSGSPSKKSKSPKKANHSFSSSGAGANKKILLKMYMKWSELIGCLVELLSVRAGTLTDTLVLSCTRVALGAFFLENLNASVSSLTSATQTNEIQLNALRLTTSIFSQYSSHRSMILDEILHSIARLPTNKRGRVSYKVDGEDGSTAAISMFSALLLQLIQSLFTPNECKKDEKSKKSNVEINAKEKDAEKETKKQLAQTLRQQYDAALRTAYSFLSTFLRKSCGLTVGAVGGQADADYKVIFECLVNDLMTTLYKPNWPAAQLLTQVLIKICVTNITTTSTKAGSSTKGHGAGGAANAQLNLKLVSLDHLGTICSRFAKELSDIDKVKVDVKTSLTNLVNGDLDDNRVGKEVRKTCKNDSDQSEDENDEKSAKKSAKNKSKSKSKGKEKDDLFEDDEVMMKEIWKQLLRYCDEEKLLEEKNLFASIWLRESEREAESQQNQNQNDRGDEAPRSWQEERDLKVKRFMLLYKNASNANFGDENYHVIDSRTAELIIRYIDITFATTVKLFDSALGHVIATLSTTSNTTMRSRAMKSLSTILNNAPKHYATMLLSRSDLQRATRAALLDPSTSVREATIDLIGKFILNGQSDDLIDKYYDIITERVLDTGVSVRKRVIKILRDICITYPSYKRVPEICSKIIKRINDDGEGIRKLVTETFTSMWFKEERDKEAIKMKVRCITHVVATVLTERIGTEWLQQLLTNLFNNSATKKPSTADDDEEETKPTSSAQQVQQVTHASTQIVDVLIRNILCGDQSSLDQQQQQPNYKSNCVSAMTTIWLFGKVCPQLLVNHISTLQPYLSLKCTTQLDIMIMIKVVQIIEHVLPKLANPAESLLTRIEEDLTKNILQNNAQVLGVCVSCLSSLVHKHTNNKTLAQDLFRKFFNILDYLAQKPEVIIQEPKMRPKLLRSLYTCGLFAKHFEFIEEKQKLFEIFVKFVLENMPSEENYFRSADLDILLKALTGLGFMFERNPTFTLKQQTQEIYKPILNTAISLQAENQVHQENAMCQVLKNLTNYLSDEFNNEMTSQIEWSKENLKTMTSDDGDTNSIQSSIVQLYLPDVVKCALSPLLNVRRAAVNLIHIIHNGGIVHPLQLVPYLIAMSSDDDYTIRSRADHVLNEIERKYHGFVSMKSKQGVQLSFQLHSHTGKRGYRVENVFQANNNQNPGQVSNQEQEMLITGRMSTLYSVVSCNRQSRRAFISGLLKYFDLQGTSYCLSTTYDSMNCGTSLILDENCEEAIRQFVTDNIIWLPYGVWDEPLYILHQLDLTLSLIASQTQSQFKDVLNLEGDDDDEEEMKNQSKMTESQSSNETLCSQESMVQNSLPTDSSTEFRAPRINPYNLPSTESVMELLRNVRAFYMLSWCKQLMRELYSITDAKIQDYSPNENQKVWDKAIHRRNVDVRVLDKLMMYPTTEVNMESGWDRNMLLSEYQRFKNLQLTGVDNCSKTVTQLLREPTAKPKPAIQEYSTEAHKAAYHYCGDEDKSYNEMSREEREKLIEQIKASDCKVSLVDISSNIKSANKEPSLKMTINTSKRKKKKKEKHKKKKHKKHKFRLASSEEESGSDSSDDDSDYC</sequence>
<feature type="region of interest" description="Disordered" evidence="2">
    <location>
        <begin position="602"/>
        <end position="622"/>
    </location>
</feature>
<name>A0A443SPC9_9ACAR</name>
<comment type="caution">
    <text evidence="4">The sequence shown here is derived from an EMBL/GenBank/DDBJ whole genome shotgun (WGS) entry which is preliminary data.</text>
</comment>
<evidence type="ECO:0000313" key="5">
    <source>
        <dbReference type="Proteomes" id="UP000288716"/>
    </source>
</evidence>
<dbReference type="PANTHER" id="PTHR21704">
    <property type="entry name" value="NIPPED-B-LIKE PROTEIN DELANGIN SCC2-RELATED"/>
    <property type="match status" value="1"/>
</dbReference>
<feature type="region of interest" description="Disordered" evidence="2">
    <location>
        <begin position="1453"/>
        <end position="1479"/>
    </location>
</feature>
<dbReference type="GO" id="GO:0003682">
    <property type="term" value="F:chromatin binding"/>
    <property type="evidence" value="ECO:0007669"/>
    <property type="project" value="TreeGrafter"/>
</dbReference>
<keyword evidence="1" id="KW-0677">Repeat</keyword>
<feature type="domain" description="Sister chromatid cohesion C-terminal" evidence="3">
    <location>
        <begin position="1216"/>
        <end position="1430"/>
    </location>
</feature>
<feature type="region of interest" description="Disordered" evidence="2">
    <location>
        <begin position="877"/>
        <end position="901"/>
    </location>
</feature>
<dbReference type="GO" id="GO:0071169">
    <property type="term" value="P:establishment of protein localization to chromatin"/>
    <property type="evidence" value="ECO:0007669"/>
    <property type="project" value="TreeGrafter"/>
</dbReference>
<dbReference type="GO" id="GO:0034087">
    <property type="term" value="P:establishment of mitotic sister chromatid cohesion"/>
    <property type="evidence" value="ECO:0007669"/>
    <property type="project" value="TreeGrafter"/>
</dbReference>
<feature type="compositionally biased region" description="Polar residues" evidence="2">
    <location>
        <begin position="891"/>
        <end position="901"/>
    </location>
</feature>
<dbReference type="STRING" id="299467.A0A443SPC9"/>
<feature type="compositionally biased region" description="Basic and acidic residues" evidence="2">
    <location>
        <begin position="518"/>
        <end position="528"/>
    </location>
</feature>
<dbReference type="Pfam" id="PF12830">
    <property type="entry name" value="Nipped-B_C"/>
    <property type="match status" value="1"/>
</dbReference>
<feature type="region of interest" description="Disordered" evidence="2">
    <location>
        <begin position="518"/>
        <end position="558"/>
    </location>
</feature>
<dbReference type="GO" id="GO:0090694">
    <property type="term" value="C:Scc2-Scc4 cohesin loading complex"/>
    <property type="evidence" value="ECO:0007669"/>
    <property type="project" value="TreeGrafter"/>
</dbReference>
<dbReference type="Proteomes" id="UP000288716">
    <property type="component" value="Unassembled WGS sequence"/>
</dbReference>
<feature type="region of interest" description="Disordered" evidence="2">
    <location>
        <begin position="1"/>
        <end position="40"/>
    </location>
</feature>
<dbReference type="GO" id="GO:0061775">
    <property type="term" value="F:cohesin loader activity"/>
    <property type="evidence" value="ECO:0007669"/>
    <property type="project" value="InterPro"/>
</dbReference>
<feature type="compositionally biased region" description="Basic residues" evidence="2">
    <location>
        <begin position="175"/>
        <end position="184"/>
    </location>
</feature>
<comment type="similarity">
    <text evidence="1">Belongs to the SCC2/Nipped-B family.</text>
</comment>
<feature type="compositionally biased region" description="Acidic residues" evidence="2">
    <location>
        <begin position="1721"/>
        <end position="1737"/>
    </location>
</feature>
<dbReference type="GO" id="GO:0010468">
    <property type="term" value="P:regulation of gene expression"/>
    <property type="evidence" value="ECO:0007669"/>
    <property type="project" value="InterPro"/>
</dbReference>
<evidence type="ECO:0000256" key="2">
    <source>
        <dbReference type="SAM" id="MobiDB-lite"/>
    </source>
</evidence>
<reference evidence="4 5" key="1">
    <citation type="journal article" date="2018" name="Gigascience">
        <title>Genomes of trombidid mites reveal novel predicted allergens and laterally-transferred genes associated with secondary metabolism.</title>
        <authorList>
            <person name="Dong X."/>
            <person name="Chaisiri K."/>
            <person name="Xia D."/>
            <person name="Armstrong S.D."/>
            <person name="Fang Y."/>
            <person name="Donnelly M.J."/>
            <person name="Kadowaki T."/>
            <person name="McGarry J.W."/>
            <person name="Darby A.C."/>
            <person name="Makepeace B.L."/>
        </authorList>
    </citation>
    <scope>NUCLEOTIDE SEQUENCE [LARGE SCALE GENOMIC DNA]</scope>
    <source>
        <strain evidence="4">UoL-UT</strain>
    </source>
</reference>
<evidence type="ECO:0000256" key="1">
    <source>
        <dbReference type="RuleBase" id="RU364107"/>
    </source>
</evidence>
<feature type="compositionally biased region" description="Polar residues" evidence="2">
    <location>
        <begin position="1463"/>
        <end position="1479"/>
    </location>
</feature>
<feature type="compositionally biased region" description="Basic and acidic residues" evidence="2">
    <location>
        <begin position="613"/>
        <end position="622"/>
    </location>
</feature>
<protein>
    <recommendedName>
        <fullName evidence="1">Nipped-B protein</fullName>
    </recommendedName>
</protein>
<dbReference type="OrthoDB" id="418242at2759"/>
<dbReference type="CDD" id="cd23958">
    <property type="entry name" value="SCC2"/>
    <property type="match status" value="1"/>
</dbReference>
<keyword evidence="1" id="KW-0539">Nucleus</keyword>
<feature type="region of interest" description="Disordered" evidence="2">
    <location>
        <begin position="1684"/>
        <end position="1737"/>
    </location>
</feature>
<dbReference type="InterPro" id="IPR011989">
    <property type="entry name" value="ARM-like"/>
</dbReference>
<dbReference type="InterPro" id="IPR024986">
    <property type="entry name" value="Nipped-B_C"/>
</dbReference>
<dbReference type="GO" id="GO:1990414">
    <property type="term" value="P:replication-born double-strand break repair via sister chromatid exchange"/>
    <property type="evidence" value="ECO:0007669"/>
    <property type="project" value="TreeGrafter"/>
</dbReference>
<dbReference type="EMBL" id="NCKV01000936">
    <property type="protein sequence ID" value="RWS29388.1"/>
    <property type="molecule type" value="Genomic_DNA"/>
</dbReference>
<comment type="subcellular location">
    <subcellularLocation>
        <location evidence="1">Nucleus</location>
    </subcellularLocation>
</comment>
<feature type="region of interest" description="Disordered" evidence="2">
    <location>
        <begin position="167"/>
        <end position="191"/>
    </location>
</feature>
<feature type="compositionally biased region" description="Basic and acidic residues" evidence="2">
    <location>
        <begin position="7"/>
        <end position="19"/>
    </location>
</feature>
<evidence type="ECO:0000313" key="4">
    <source>
        <dbReference type="EMBL" id="RWS29388.1"/>
    </source>
</evidence>
<proteinExistence type="inferred from homology"/>
<dbReference type="VEuPathDB" id="VectorBase:LDEU002653"/>
<keyword evidence="1" id="KW-0131">Cell cycle</keyword>
<organism evidence="4 5">
    <name type="scientific">Leptotrombidium deliense</name>
    <dbReference type="NCBI Taxonomy" id="299467"/>
    <lineage>
        <taxon>Eukaryota</taxon>
        <taxon>Metazoa</taxon>
        <taxon>Ecdysozoa</taxon>
        <taxon>Arthropoda</taxon>
        <taxon>Chelicerata</taxon>
        <taxon>Arachnida</taxon>
        <taxon>Acari</taxon>
        <taxon>Acariformes</taxon>
        <taxon>Trombidiformes</taxon>
        <taxon>Prostigmata</taxon>
        <taxon>Anystina</taxon>
        <taxon>Parasitengona</taxon>
        <taxon>Trombiculoidea</taxon>
        <taxon>Trombiculidae</taxon>
        <taxon>Leptotrombidium</taxon>
    </lineage>
</organism>
<dbReference type="InterPro" id="IPR016024">
    <property type="entry name" value="ARM-type_fold"/>
</dbReference>
<evidence type="ECO:0000259" key="3">
    <source>
        <dbReference type="Pfam" id="PF12830"/>
    </source>
</evidence>
<keyword evidence="5" id="KW-1185">Reference proteome</keyword>
<accession>A0A443SPC9</accession>